<evidence type="ECO:0000256" key="1">
    <source>
        <dbReference type="SAM" id="SignalP"/>
    </source>
</evidence>
<reference evidence="4" key="1">
    <citation type="journal article" date="2014" name="Genome Announc.">
        <title>Draft genome sequence of Colletotrichum sublineola, a destructive pathogen of cultivated sorghum.</title>
        <authorList>
            <person name="Baroncelli R."/>
            <person name="Sanz-Martin J.M."/>
            <person name="Rech G.E."/>
            <person name="Sukno S.A."/>
            <person name="Thon M.R."/>
        </authorList>
    </citation>
    <scope>NUCLEOTIDE SEQUENCE [LARGE SCALE GENOMIC DNA]</scope>
    <source>
        <strain evidence="4">TX430BB</strain>
    </source>
</reference>
<dbReference type="OrthoDB" id="2501761at2759"/>
<dbReference type="PANTHER" id="PTHR33339:SF1">
    <property type="entry name" value="LYSM DOMAIN-CONTAINING PROTEIN"/>
    <property type="match status" value="1"/>
</dbReference>
<comment type="caution">
    <text evidence="3">The sequence shown here is derived from an EMBL/GenBank/DDBJ whole genome shotgun (WGS) entry which is preliminary data.</text>
</comment>
<dbReference type="Pfam" id="PF25278">
    <property type="entry name" value="DUF7872"/>
    <property type="match status" value="1"/>
</dbReference>
<feature type="signal peptide" evidence="1">
    <location>
        <begin position="1"/>
        <end position="21"/>
    </location>
</feature>
<dbReference type="InterPro" id="IPR057194">
    <property type="entry name" value="DUF7872"/>
</dbReference>
<proteinExistence type="predicted"/>
<keyword evidence="4" id="KW-1185">Reference proteome</keyword>
<evidence type="ECO:0000259" key="2">
    <source>
        <dbReference type="Pfam" id="PF25278"/>
    </source>
</evidence>
<dbReference type="Proteomes" id="UP000027238">
    <property type="component" value="Unassembled WGS sequence"/>
</dbReference>
<dbReference type="OMA" id="PINDTKW"/>
<name>A0A066XG92_COLSU</name>
<gene>
    <name evidence="3" type="ORF">CSUB01_11642</name>
</gene>
<dbReference type="HOGENOM" id="CLU_030195_0_0_1"/>
<dbReference type="eggNOG" id="ENOG502SQPP">
    <property type="taxonomic scope" value="Eukaryota"/>
</dbReference>
<dbReference type="EMBL" id="JMSE01000712">
    <property type="protein sequence ID" value="KDN68168.1"/>
    <property type="molecule type" value="Genomic_DNA"/>
</dbReference>
<keyword evidence="1" id="KW-0732">Signal</keyword>
<sequence length="413" mass="45724">MRCQSIAAATCQALFTLHAIATPVSMRGSTNITTPPPQPTLSCPTKEFSSKTWIEEDVDGFLAVASQRYIQYPENNIQALGAYLGAPNFFCGVNEFCNAGQPCLPAQLPGWYALMAVQQWNTYVNNLNLAVTYTVSILSMKLPHLIDNLWPKVKDDVTTVKKVLAWINGIINAFPISAALGPLAGNLGAVIQGNNIIQSSMMQPPPADQQYVKWSNMADQLATVLDGYKGAIGQYAQNIINAPINDTKWGVNSVLHGGKYLMRTKNFTQDDVENWMYRTVSINAMGLILQAQNIYIIRTYNLSSCNLGKYFQSAFYCQQQPNSLWTRYRLTKMGSIDTVPEHSISTQLQDTYNLTKEDIFLGPTKCFDSHNYEQLYDPWETEGGVSPSGGLFDPLTPCNFNVNVCTLDAAEGD</sequence>
<dbReference type="AlphaFoldDB" id="A0A066XG92"/>
<dbReference type="STRING" id="1173701.A0A066XG92"/>
<evidence type="ECO:0000313" key="3">
    <source>
        <dbReference type="EMBL" id="KDN68168.1"/>
    </source>
</evidence>
<evidence type="ECO:0000313" key="4">
    <source>
        <dbReference type="Proteomes" id="UP000027238"/>
    </source>
</evidence>
<accession>A0A066XG92</accession>
<protein>
    <recommendedName>
        <fullName evidence="2">DUF7872 domain-containing protein</fullName>
    </recommendedName>
</protein>
<organism evidence="3 4">
    <name type="scientific">Colletotrichum sublineola</name>
    <name type="common">Sorghum anthracnose fungus</name>
    <dbReference type="NCBI Taxonomy" id="1173701"/>
    <lineage>
        <taxon>Eukaryota</taxon>
        <taxon>Fungi</taxon>
        <taxon>Dikarya</taxon>
        <taxon>Ascomycota</taxon>
        <taxon>Pezizomycotina</taxon>
        <taxon>Sordariomycetes</taxon>
        <taxon>Hypocreomycetidae</taxon>
        <taxon>Glomerellales</taxon>
        <taxon>Glomerellaceae</taxon>
        <taxon>Colletotrichum</taxon>
        <taxon>Colletotrichum graminicola species complex</taxon>
    </lineage>
</organism>
<feature type="domain" description="DUF7872" evidence="2">
    <location>
        <begin position="205"/>
        <end position="408"/>
    </location>
</feature>
<feature type="chain" id="PRO_5001634872" description="DUF7872 domain-containing protein" evidence="1">
    <location>
        <begin position="22"/>
        <end position="413"/>
    </location>
</feature>
<dbReference type="PANTHER" id="PTHR33339">
    <property type="entry name" value="LYSM DOMAIN-CONTAINING PROTEIN"/>
    <property type="match status" value="1"/>
</dbReference>
<feature type="non-terminal residue" evidence="3">
    <location>
        <position position="413"/>
    </location>
</feature>